<feature type="transmembrane region" description="Helical" evidence="1">
    <location>
        <begin position="12"/>
        <end position="34"/>
    </location>
</feature>
<keyword evidence="1" id="KW-1133">Transmembrane helix</keyword>
<dbReference type="SUPFAM" id="SSF82866">
    <property type="entry name" value="Multidrug efflux transporter AcrB transmembrane domain"/>
    <property type="match status" value="1"/>
</dbReference>
<proteinExistence type="predicted"/>
<dbReference type="Gene3D" id="1.20.1640.10">
    <property type="entry name" value="Multidrug efflux transporter AcrB transmembrane domain"/>
    <property type="match status" value="1"/>
</dbReference>
<organism evidence="2">
    <name type="scientific">marine sediment metagenome</name>
    <dbReference type="NCBI Taxonomy" id="412755"/>
    <lineage>
        <taxon>unclassified sequences</taxon>
        <taxon>metagenomes</taxon>
        <taxon>ecological metagenomes</taxon>
    </lineage>
</organism>
<evidence type="ECO:0000256" key="1">
    <source>
        <dbReference type="SAM" id="Phobius"/>
    </source>
</evidence>
<protein>
    <recommendedName>
        <fullName evidence="3">Acriflavin resistance protein</fullName>
    </recommendedName>
</protein>
<dbReference type="AlphaFoldDB" id="X0WKR7"/>
<feature type="non-terminal residue" evidence="2">
    <location>
        <position position="1"/>
    </location>
</feature>
<reference evidence="2" key="1">
    <citation type="journal article" date="2014" name="Front. Microbiol.">
        <title>High frequency of phylogenetically diverse reductive dehalogenase-homologous genes in deep subseafloor sedimentary metagenomes.</title>
        <authorList>
            <person name="Kawai M."/>
            <person name="Futagami T."/>
            <person name="Toyoda A."/>
            <person name="Takaki Y."/>
            <person name="Nishi S."/>
            <person name="Hori S."/>
            <person name="Arai W."/>
            <person name="Tsubouchi T."/>
            <person name="Morono Y."/>
            <person name="Uchiyama I."/>
            <person name="Ito T."/>
            <person name="Fujiyama A."/>
            <person name="Inagaki F."/>
            <person name="Takami H."/>
        </authorList>
    </citation>
    <scope>NUCLEOTIDE SEQUENCE</scope>
    <source>
        <strain evidence="2">Expedition CK06-06</strain>
    </source>
</reference>
<keyword evidence="1" id="KW-0472">Membrane</keyword>
<keyword evidence="1" id="KW-0812">Transmembrane</keyword>
<name>X0WKR7_9ZZZZ</name>
<gene>
    <name evidence="2" type="ORF">S01H1_60845</name>
</gene>
<comment type="caution">
    <text evidence="2">The sequence shown here is derived from an EMBL/GenBank/DDBJ whole genome shotgun (WGS) entry which is preliminary data.</text>
</comment>
<evidence type="ECO:0008006" key="3">
    <source>
        <dbReference type="Google" id="ProtNLM"/>
    </source>
</evidence>
<evidence type="ECO:0000313" key="2">
    <source>
        <dbReference type="EMBL" id="GAG23827.1"/>
    </source>
</evidence>
<accession>X0WKR7</accession>
<dbReference type="EMBL" id="BARS01039863">
    <property type="protein sequence ID" value="GAG23827.1"/>
    <property type="molecule type" value="Genomic_DNA"/>
</dbReference>
<sequence>GGDNVAFWNSLSWTIIFGLSFATVLTLIVVPAMYKIGYAKNKSKL</sequence>